<dbReference type="Gene3D" id="1.10.10.60">
    <property type="entry name" value="Homeodomain-like"/>
    <property type="match status" value="1"/>
</dbReference>
<evidence type="ECO:0000256" key="3">
    <source>
        <dbReference type="ARBA" id="ARBA00023163"/>
    </source>
</evidence>
<protein>
    <submittedName>
        <fullName evidence="6">TetR/AcrR family transcriptional regulator</fullName>
    </submittedName>
</protein>
<dbReference type="InterPro" id="IPR009057">
    <property type="entry name" value="Homeodomain-like_sf"/>
</dbReference>
<feature type="domain" description="HTH tetR-type" evidence="5">
    <location>
        <begin position="6"/>
        <end position="66"/>
    </location>
</feature>
<evidence type="ECO:0000256" key="4">
    <source>
        <dbReference type="PROSITE-ProRule" id="PRU00335"/>
    </source>
</evidence>
<keyword evidence="1" id="KW-0805">Transcription regulation</keyword>
<dbReference type="Pfam" id="PF00440">
    <property type="entry name" value="TetR_N"/>
    <property type="match status" value="1"/>
</dbReference>
<name>A0ABP3ZP32_9PSEU</name>
<dbReference type="Pfam" id="PF16925">
    <property type="entry name" value="TetR_C_13"/>
    <property type="match status" value="1"/>
</dbReference>
<comment type="caution">
    <text evidence="6">The sequence shown here is derived from an EMBL/GenBank/DDBJ whole genome shotgun (WGS) entry which is preliminary data.</text>
</comment>
<evidence type="ECO:0000256" key="2">
    <source>
        <dbReference type="ARBA" id="ARBA00023125"/>
    </source>
</evidence>
<dbReference type="RefSeq" id="WP_343939348.1">
    <property type="nucleotide sequence ID" value="NZ_BAAAHP010000027.1"/>
</dbReference>
<gene>
    <name evidence="6" type="ORF">GCM10009559_09770</name>
</gene>
<keyword evidence="7" id="KW-1185">Reference proteome</keyword>
<evidence type="ECO:0000313" key="7">
    <source>
        <dbReference type="Proteomes" id="UP001499967"/>
    </source>
</evidence>
<sequence>MPRPRTFDEDRAVDAAMRTFWANGYEATTTEDLCAATGLGRSSIYNAFTSKHELFRRALVRYLEMMTANQQGILEDESRSPVERLRALFTTVIDGEMATRRDGRSIGCLSVNATVELAGRDPEAAEALERDGARRAAAIRVVVEAGQRAGEITSRRAPDALAGYLNAVIAGMRVAGQSGADRAVLQSIADTALDALTG</sequence>
<evidence type="ECO:0000313" key="6">
    <source>
        <dbReference type="EMBL" id="GAA0925127.1"/>
    </source>
</evidence>
<dbReference type="PANTHER" id="PTHR47506">
    <property type="entry name" value="TRANSCRIPTIONAL REGULATORY PROTEIN"/>
    <property type="match status" value="1"/>
</dbReference>
<evidence type="ECO:0000259" key="5">
    <source>
        <dbReference type="PROSITE" id="PS50977"/>
    </source>
</evidence>
<dbReference type="EMBL" id="BAAAHP010000027">
    <property type="protein sequence ID" value="GAA0925127.1"/>
    <property type="molecule type" value="Genomic_DNA"/>
</dbReference>
<accession>A0ABP3ZP32</accession>
<dbReference type="InterPro" id="IPR036271">
    <property type="entry name" value="Tet_transcr_reg_TetR-rel_C_sf"/>
</dbReference>
<organism evidence="6 7">
    <name type="scientific">Pseudonocardia zijingensis</name>
    <dbReference type="NCBI Taxonomy" id="153376"/>
    <lineage>
        <taxon>Bacteria</taxon>
        <taxon>Bacillati</taxon>
        <taxon>Actinomycetota</taxon>
        <taxon>Actinomycetes</taxon>
        <taxon>Pseudonocardiales</taxon>
        <taxon>Pseudonocardiaceae</taxon>
        <taxon>Pseudonocardia</taxon>
    </lineage>
</organism>
<dbReference type="InterPro" id="IPR011075">
    <property type="entry name" value="TetR_C"/>
</dbReference>
<keyword evidence="3" id="KW-0804">Transcription</keyword>
<dbReference type="InterPro" id="IPR001647">
    <property type="entry name" value="HTH_TetR"/>
</dbReference>
<dbReference type="SUPFAM" id="SSF48498">
    <property type="entry name" value="Tetracyclin repressor-like, C-terminal domain"/>
    <property type="match status" value="1"/>
</dbReference>
<reference evidence="7" key="1">
    <citation type="journal article" date="2019" name="Int. J. Syst. Evol. Microbiol.">
        <title>The Global Catalogue of Microorganisms (GCM) 10K type strain sequencing project: providing services to taxonomists for standard genome sequencing and annotation.</title>
        <authorList>
            <consortium name="The Broad Institute Genomics Platform"/>
            <consortium name="The Broad Institute Genome Sequencing Center for Infectious Disease"/>
            <person name="Wu L."/>
            <person name="Ma J."/>
        </authorList>
    </citation>
    <scope>NUCLEOTIDE SEQUENCE [LARGE SCALE GENOMIC DNA]</scope>
    <source>
        <strain evidence="7">JCM 11117</strain>
    </source>
</reference>
<keyword evidence="2 4" id="KW-0238">DNA-binding</keyword>
<feature type="DNA-binding region" description="H-T-H motif" evidence="4">
    <location>
        <begin position="29"/>
        <end position="48"/>
    </location>
</feature>
<proteinExistence type="predicted"/>
<dbReference type="Gene3D" id="1.10.357.10">
    <property type="entry name" value="Tetracycline Repressor, domain 2"/>
    <property type="match status" value="1"/>
</dbReference>
<dbReference type="PROSITE" id="PS50977">
    <property type="entry name" value="HTH_TETR_2"/>
    <property type="match status" value="1"/>
</dbReference>
<dbReference type="Proteomes" id="UP001499967">
    <property type="component" value="Unassembled WGS sequence"/>
</dbReference>
<dbReference type="PANTHER" id="PTHR47506:SF1">
    <property type="entry name" value="HTH-TYPE TRANSCRIPTIONAL REGULATOR YJDC"/>
    <property type="match status" value="1"/>
</dbReference>
<dbReference type="SUPFAM" id="SSF46689">
    <property type="entry name" value="Homeodomain-like"/>
    <property type="match status" value="1"/>
</dbReference>
<evidence type="ECO:0000256" key="1">
    <source>
        <dbReference type="ARBA" id="ARBA00023015"/>
    </source>
</evidence>